<reference evidence="2" key="1">
    <citation type="submission" date="2021-06" db="EMBL/GenBank/DDBJ databases">
        <authorList>
            <person name="Hodson N. C."/>
            <person name="Mongue J. A."/>
            <person name="Jaron S. K."/>
        </authorList>
    </citation>
    <scope>NUCLEOTIDE SEQUENCE</scope>
</reference>
<protein>
    <submittedName>
        <fullName evidence="2">Uncharacterized protein</fullName>
    </submittedName>
</protein>
<evidence type="ECO:0000313" key="2">
    <source>
        <dbReference type="EMBL" id="CAG7714291.1"/>
    </source>
</evidence>
<dbReference type="EMBL" id="CAJVCH010034007">
    <property type="protein sequence ID" value="CAG7714291.1"/>
    <property type="molecule type" value="Genomic_DNA"/>
</dbReference>
<gene>
    <name evidence="2" type="ORF">AFUS01_LOCUS5338</name>
</gene>
<dbReference type="Proteomes" id="UP000708208">
    <property type="component" value="Unassembled WGS sequence"/>
</dbReference>
<evidence type="ECO:0000256" key="1">
    <source>
        <dbReference type="SAM" id="SignalP"/>
    </source>
</evidence>
<name>A0A8J2JAA2_9HEXA</name>
<accession>A0A8J2JAA2</accession>
<dbReference type="AlphaFoldDB" id="A0A8J2JAA2"/>
<evidence type="ECO:0000313" key="3">
    <source>
        <dbReference type="Proteomes" id="UP000708208"/>
    </source>
</evidence>
<feature type="chain" id="PRO_5035172498" evidence="1">
    <location>
        <begin position="23"/>
        <end position="122"/>
    </location>
</feature>
<sequence length="122" mass="14058">MHSNTALCFIFALFSQSQFLEASYFEEGTVEFCMFEYSYTYSKCVHLCHDNMDPVCVSDSLCVCDQSAQHIFSRNETLNSETKCKKTAYCDIACREKFLGRKYFSEGNLCEREQTSACVCFI</sequence>
<organism evidence="2 3">
    <name type="scientific">Allacma fusca</name>
    <dbReference type="NCBI Taxonomy" id="39272"/>
    <lineage>
        <taxon>Eukaryota</taxon>
        <taxon>Metazoa</taxon>
        <taxon>Ecdysozoa</taxon>
        <taxon>Arthropoda</taxon>
        <taxon>Hexapoda</taxon>
        <taxon>Collembola</taxon>
        <taxon>Symphypleona</taxon>
        <taxon>Sminthuridae</taxon>
        <taxon>Allacma</taxon>
    </lineage>
</organism>
<proteinExistence type="predicted"/>
<keyword evidence="3" id="KW-1185">Reference proteome</keyword>
<comment type="caution">
    <text evidence="2">The sequence shown here is derived from an EMBL/GenBank/DDBJ whole genome shotgun (WGS) entry which is preliminary data.</text>
</comment>
<feature type="signal peptide" evidence="1">
    <location>
        <begin position="1"/>
        <end position="22"/>
    </location>
</feature>
<keyword evidence="1" id="KW-0732">Signal</keyword>